<feature type="signal peptide" evidence="1">
    <location>
        <begin position="1"/>
        <end position="22"/>
    </location>
</feature>
<keyword evidence="3" id="KW-1185">Reference proteome</keyword>
<evidence type="ECO:0000256" key="1">
    <source>
        <dbReference type="SAM" id="SignalP"/>
    </source>
</evidence>
<dbReference type="Proteomes" id="UP001222325">
    <property type="component" value="Unassembled WGS sequence"/>
</dbReference>
<proteinExistence type="predicted"/>
<sequence length="303" mass="31688">MTPPAPLFFLLLCLPSFTPALALAMPRRPLFRWPWRRASVPAAGYFPPGDAGGTMLTIAPGTGGLGEPLNVILAATSSPAVLIESQANGGFLNFFLSIDFAGECLGQHMGEPQQANLGDGRGFVNESAVLRYDYGDPALGTCQETVQGGNHFRFWRQSGSSANSSALFMATSYEKPIKEHHDIVVNGYNLGRDWLVGNITKSPINTTALTNTSTFSGTTSFGGYTYTTAIAYVSGLLANSSAGVNHAETVGVNGANPVDGLVAVLDVKITTAPANASISAGWRAAPPRTGMAALFLFGVLGVL</sequence>
<dbReference type="EMBL" id="JARJCN010000089">
    <property type="protein sequence ID" value="KAJ7075791.1"/>
    <property type="molecule type" value="Genomic_DNA"/>
</dbReference>
<feature type="chain" id="PRO_5042277961" evidence="1">
    <location>
        <begin position="23"/>
        <end position="303"/>
    </location>
</feature>
<keyword evidence="1" id="KW-0732">Signal</keyword>
<accession>A0AAD6XFI0</accession>
<evidence type="ECO:0000313" key="2">
    <source>
        <dbReference type="EMBL" id="KAJ7075791.1"/>
    </source>
</evidence>
<organism evidence="2 3">
    <name type="scientific">Mycena belliarum</name>
    <dbReference type="NCBI Taxonomy" id="1033014"/>
    <lineage>
        <taxon>Eukaryota</taxon>
        <taxon>Fungi</taxon>
        <taxon>Dikarya</taxon>
        <taxon>Basidiomycota</taxon>
        <taxon>Agaricomycotina</taxon>
        <taxon>Agaricomycetes</taxon>
        <taxon>Agaricomycetidae</taxon>
        <taxon>Agaricales</taxon>
        <taxon>Marasmiineae</taxon>
        <taxon>Mycenaceae</taxon>
        <taxon>Mycena</taxon>
    </lineage>
</organism>
<evidence type="ECO:0000313" key="3">
    <source>
        <dbReference type="Proteomes" id="UP001222325"/>
    </source>
</evidence>
<comment type="caution">
    <text evidence="2">The sequence shown here is derived from an EMBL/GenBank/DDBJ whole genome shotgun (WGS) entry which is preliminary data.</text>
</comment>
<protein>
    <submittedName>
        <fullName evidence="2">Uncharacterized protein</fullName>
    </submittedName>
</protein>
<dbReference type="AlphaFoldDB" id="A0AAD6XFI0"/>
<name>A0AAD6XFI0_9AGAR</name>
<gene>
    <name evidence="2" type="ORF">B0H15DRAFT_865794</name>
</gene>
<reference evidence="2" key="1">
    <citation type="submission" date="2023-03" db="EMBL/GenBank/DDBJ databases">
        <title>Massive genome expansion in bonnet fungi (Mycena s.s.) driven by repeated elements and novel gene families across ecological guilds.</title>
        <authorList>
            <consortium name="Lawrence Berkeley National Laboratory"/>
            <person name="Harder C.B."/>
            <person name="Miyauchi S."/>
            <person name="Viragh M."/>
            <person name="Kuo A."/>
            <person name="Thoen E."/>
            <person name="Andreopoulos B."/>
            <person name="Lu D."/>
            <person name="Skrede I."/>
            <person name="Drula E."/>
            <person name="Henrissat B."/>
            <person name="Morin E."/>
            <person name="Kohler A."/>
            <person name="Barry K."/>
            <person name="LaButti K."/>
            <person name="Morin E."/>
            <person name="Salamov A."/>
            <person name="Lipzen A."/>
            <person name="Mereny Z."/>
            <person name="Hegedus B."/>
            <person name="Baldrian P."/>
            <person name="Stursova M."/>
            <person name="Weitz H."/>
            <person name="Taylor A."/>
            <person name="Grigoriev I.V."/>
            <person name="Nagy L.G."/>
            <person name="Martin F."/>
            <person name="Kauserud H."/>
        </authorList>
    </citation>
    <scope>NUCLEOTIDE SEQUENCE</scope>
    <source>
        <strain evidence="2">CBHHK173m</strain>
    </source>
</reference>